<protein>
    <submittedName>
        <fullName evidence="1">Uncharacterized protein</fullName>
    </submittedName>
</protein>
<evidence type="ECO:0000313" key="2">
    <source>
        <dbReference type="Proteomes" id="UP000030645"/>
    </source>
</evidence>
<dbReference type="EMBL" id="KE343533">
    <property type="protein sequence ID" value="EXB33940.1"/>
    <property type="molecule type" value="Genomic_DNA"/>
</dbReference>
<keyword evidence="2" id="KW-1185">Reference proteome</keyword>
<reference evidence="2" key="1">
    <citation type="submission" date="2013-01" db="EMBL/GenBank/DDBJ databases">
        <title>Draft Genome Sequence of a Mulberry Tree, Morus notabilis C.K. Schneid.</title>
        <authorList>
            <person name="He N."/>
            <person name="Zhao S."/>
        </authorList>
    </citation>
    <scope>NUCLEOTIDE SEQUENCE</scope>
</reference>
<name>W9QFK2_9ROSA</name>
<organism evidence="1 2">
    <name type="scientific">Morus notabilis</name>
    <dbReference type="NCBI Taxonomy" id="981085"/>
    <lineage>
        <taxon>Eukaryota</taxon>
        <taxon>Viridiplantae</taxon>
        <taxon>Streptophyta</taxon>
        <taxon>Embryophyta</taxon>
        <taxon>Tracheophyta</taxon>
        <taxon>Spermatophyta</taxon>
        <taxon>Magnoliopsida</taxon>
        <taxon>eudicotyledons</taxon>
        <taxon>Gunneridae</taxon>
        <taxon>Pentapetalae</taxon>
        <taxon>rosids</taxon>
        <taxon>fabids</taxon>
        <taxon>Rosales</taxon>
        <taxon>Moraceae</taxon>
        <taxon>Moreae</taxon>
        <taxon>Morus</taxon>
    </lineage>
</organism>
<evidence type="ECO:0000313" key="1">
    <source>
        <dbReference type="EMBL" id="EXB33940.1"/>
    </source>
</evidence>
<sequence>MASGGRMVEMGMDTAHAVIFRTYFTPPPSSASTSKTTPQFASVSTFLNGSRAAMAYTSFSSIHSMAPLYSTAAPAIMASGQLNQPISDSSSESPDWHTAIQAMERRLLQTHGY</sequence>
<proteinExistence type="predicted"/>
<accession>W9QFK2</accession>
<dbReference type="Proteomes" id="UP000030645">
    <property type="component" value="Unassembled WGS sequence"/>
</dbReference>
<gene>
    <name evidence="1" type="ORF">L484_005838</name>
</gene>
<dbReference type="AlphaFoldDB" id="W9QFK2"/>